<dbReference type="EMBL" id="NMUQ01000001">
    <property type="protein sequence ID" value="OXM17324.1"/>
    <property type="molecule type" value="Genomic_DNA"/>
</dbReference>
<accession>A0A229P5T6</accession>
<organism evidence="1 2">
    <name type="scientific">Paenibacillus herberti</name>
    <dbReference type="NCBI Taxonomy" id="1619309"/>
    <lineage>
        <taxon>Bacteria</taxon>
        <taxon>Bacillati</taxon>
        <taxon>Bacillota</taxon>
        <taxon>Bacilli</taxon>
        <taxon>Bacillales</taxon>
        <taxon>Paenibacillaceae</taxon>
        <taxon>Paenibacillus</taxon>
    </lineage>
</organism>
<sequence>MSAQQQAQELRFLVEMAGWQQVESFIAGRIHDRMQQLRTCGSWEEVIQHRAGVEALESVLLYISTTIEKGIDDDEPAD</sequence>
<comment type="caution">
    <text evidence="1">The sequence shown here is derived from an EMBL/GenBank/DDBJ whole genome shotgun (WGS) entry which is preliminary data.</text>
</comment>
<evidence type="ECO:0000313" key="2">
    <source>
        <dbReference type="Proteomes" id="UP000215145"/>
    </source>
</evidence>
<evidence type="ECO:0000313" key="1">
    <source>
        <dbReference type="EMBL" id="OXM17324.1"/>
    </source>
</evidence>
<proteinExistence type="predicted"/>
<gene>
    <name evidence="1" type="ORF">CGZ75_12180</name>
</gene>
<dbReference type="AlphaFoldDB" id="A0A229P5T6"/>
<dbReference type="RefSeq" id="WP_089524399.1">
    <property type="nucleotide sequence ID" value="NZ_NMUQ01000001.1"/>
</dbReference>
<dbReference type="OrthoDB" id="2660402at2"/>
<name>A0A229P5T6_9BACL</name>
<dbReference type="Proteomes" id="UP000215145">
    <property type="component" value="Unassembled WGS sequence"/>
</dbReference>
<keyword evidence="2" id="KW-1185">Reference proteome</keyword>
<protein>
    <submittedName>
        <fullName evidence="1">Uncharacterized protein</fullName>
    </submittedName>
</protein>
<reference evidence="1 2" key="1">
    <citation type="submission" date="2017-07" db="EMBL/GenBank/DDBJ databases">
        <title>Paenibacillus herberti R33 genome sequencing and assembly.</title>
        <authorList>
            <person name="Su W."/>
        </authorList>
    </citation>
    <scope>NUCLEOTIDE SEQUENCE [LARGE SCALE GENOMIC DNA]</scope>
    <source>
        <strain evidence="1 2">R33</strain>
    </source>
</reference>